<evidence type="ECO:0000313" key="13">
    <source>
        <dbReference type="EMBL" id="CAG8479780.1"/>
    </source>
</evidence>
<dbReference type="InterPro" id="IPR057936">
    <property type="entry name" value="KOWx_Spt5"/>
</dbReference>
<dbReference type="SMART" id="SM00739">
    <property type="entry name" value="KOW"/>
    <property type="match status" value="5"/>
</dbReference>
<proteinExistence type="inferred from homology"/>
<feature type="domain" description="KOW" evidence="11">
    <location>
        <begin position="402"/>
        <end position="429"/>
    </location>
</feature>
<feature type="compositionally biased region" description="Low complexity" evidence="10">
    <location>
        <begin position="812"/>
        <end position="824"/>
    </location>
</feature>
<dbReference type="Pfam" id="PF12815">
    <property type="entry name" value="CTD"/>
    <property type="match status" value="1"/>
</dbReference>
<gene>
    <name evidence="13" type="ORF">ALEPTO_LOCUS2428</name>
</gene>
<name>A0A9N8WCM0_9GLOM</name>
<evidence type="ECO:0000259" key="11">
    <source>
        <dbReference type="SMART" id="SM00739"/>
    </source>
</evidence>
<evidence type="ECO:0000256" key="8">
    <source>
        <dbReference type="ARBA" id="ARBA00029865"/>
    </source>
</evidence>
<dbReference type="InterPro" id="IPR041975">
    <property type="entry name" value="KOW_Spt5_2"/>
</dbReference>
<evidence type="ECO:0000256" key="3">
    <source>
        <dbReference type="ARBA" id="ARBA00020181"/>
    </source>
</evidence>
<dbReference type="InterPro" id="IPR041976">
    <property type="entry name" value="KOW_Spt5_3"/>
</dbReference>
<feature type="compositionally biased region" description="Acidic residues" evidence="10">
    <location>
        <begin position="30"/>
        <end position="67"/>
    </location>
</feature>
<dbReference type="GO" id="GO:0032044">
    <property type="term" value="C:DSIF complex"/>
    <property type="evidence" value="ECO:0007669"/>
    <property type="project" value="TreeGrafter"/>
</dbReference>
<dbReference type="InterPro" id="IPR041973">
    <property type="entry name" value="KOW_Spt5_1"/>
</dbReference>
<reference evidence="13" key="1">
    <citation type="submission" date="2021-06" db="EMBL/GenBank/DDBJ databases">
        <authorList>
            <person name="Kallberg Y."/>
            <person name="Tangrot J."/>
            <person name="Rosling A."/>
        </authorList>
    </citation>
    <scope>NUCLEOTIDE SEQUENCE</scope>
    <source>
        <strain evidence="13">FL130A</strain>
    </source>
</reference>
<feature type="domain" description="KOW" evidence="11">
    <location>
        <begin position="355"/>
        <end position="380"/>
    </location>
</feature>
<evidence type="ECO:0000259" key="12">
    <source>
        <dbReference type="SMART" id="SM01104"/>
    </source>
</evidence>
<dbReference type="InterPro" id="IPR014722">
    <property type="entry name" value="Rib_uL2_dom2"/>
</dbReference>
<feature type="domain" description="KOW" evidence="11">
    <location>
        <begin position="525"/>
        <end position="550"/>
    </location>
</feature>
<dbReference type="InterPro" id="IPR005100">
    <property type="entry name" value="NGN-domain"/>
</dbReference>
<dbReference type="AlphaFoldDB" id="A0A9N8WCM0"/>
<dbReference type="GO" id="GO:0003729">
    <property type="term" value="F:mRNA binding"/>
    <property type="evidence" value="ECO:0007669"/>
    <property type="project" value="TreeGrafter"/>
</dbReference>
<dbReference type="Proteomes" id="UP000789508">
    <property type="component" value="Unassembled WGS sequence"/>
</dbReference>
<comment type="caution">
    <text evidence="13">The sequence shown here is derived from an EMBL/GenBank/DDBJ whole genome shotgun (WGS) entry which is preliminary data.</text>
</comment>
<evidence type="ECO:0000256" key="2">
    <source>
        <dbReference type="ARBA" id="ARBA00006956"/>
    </source>
</evidence>
<feature type="domain" description="Spt5 C-terminal" evidence="12">
    <location>
        <begin position="721"/>
        <end position="851"/>
    </location>
</feature>
<protein>
    <recommendedName>
        <fullName evidence="3">Transcription elongation factor SPT5</fullName>
    </recommendedName>
    <alternativeName>
        <fullName evidence="8 9">Chromatin Elongation factor SPT5</fullName>
    </alternativeName>
    <alternativeName>
        <fullName evidence="4">Transcription elongation factor spt5</fullName>
    </alternativeName>
</protein>
<dbReference type="Pfam" id="PF23284">
    <property type="entry name" value="KOW2_Spt5"/>
    <property type="match status" value="1"/>
</dbReference>
<evidence type="ECO:0000313" key="14">
    <source>
        <dbReference type="Proteomes" id="UP000789508"/>
    </source>
</evidence>
<dbReference type="CDD" id="cd06084">
    <property type="entry name" value="KOW_Spt5_4"/>
    <property type="match status" value="1"/>
</dbReference>
<dbReference type="Pfam" id="PF03439">
    <property type="entry name" value="Spt5-NGN"/>
    <property type="match status" value="1"/>
</dbReference>
<feature type="region of interest" description="Disordered" evidence="10">
    <location>
        <begin position="1"/>
        <end position="121"/>
    </location>
</feature>
<evidence type="ECO:0000256" key="7">
    <source>
        <dbReference type="ARBA" id="ARBA00024691"/>
    </source>
</evidence>
<keyword evidence="6" id="KW-0539">Nucleus</keyword>
<feature type="domain" description="KOW" evidence="11">
    <location>
        <begin position="631"/>
        <end position="658"/>
    </location>
</feature>
<evidence type="ECO:0000256" key="6">
    <source>
        <dbReference type="ARBA" id="ARBA00023242"/>
    </source>
</evidence>
<dbReference type="InterPro" id="IPR017071">
    <property type="entry name" value="TF_Spt5_eukaryote"/>
</dbReference>
<dbReference type="Gene3D" id="2.30.30.30">
    <property type="match status" value="2"/>
</dbReference>
<feature type="region of interest" description="Disordered" evidence="10">
    <location>
        <begin position="280"/>
        <end position="299"/>
    </location>
</feature>
<dbReference type="Pfam" id="PF23291">
    <property type="entry name" value="KOW4_SPT5"/>
    <property type="match status" value="1"/>
</dbReference>
<organism evidence="13 14">
    <name type="scientific">Ambispora leptoticha</name>
    <dbReference type="NCBI Taxonomy" id="144679"/>
    <lineage>
        <taxon>Eukaryota</taxon>
        <taxon>Fungi</taxon>
        <taxon>Fungi incertae sedis</taxon>
        <taxon>Mucoromycota</taxon>
        <taxon>Glomeromycotina</taxon>
        <taxon>Glomeromycetes</taxon>
        <taxon>Archaeosporales</taxon>
        <taxon>Ambisporaceae</taxon>
        <taxon>Ambispora</taxon>
    </lineage>
</organism>
<dbReference type="InterPro" id="IPR041978">
    <property type="entry name" value="KOW_Spt5_5"/>
</dbReference>
<evidence type="ECO:0000256" key="4">
    <source>
        <dbReference type="ARBA" id="ARBA00021370"/>
    </source>
</evidence>
<dbReference type="GO" id="GO:0006368">
    <property type="term" value="P:transcription elongation by RNA polymerase II"/>
    <property type="evidence" value="ECO:0007669"/>
    <property type="project" value="TreeGrafter"/>
</dbReference>
<dbReference type="PIRSF" id="PIRSF036945">
    <property type="entry name" value="Spt5"/>
    <property type="match status" value="1"/>
</dbReference>
<dbReference type="EMBL" id="CAJVPS010000353">
    <property type="protein sequence ID" value="CAG8479780.1"/>
    <property type="molecule type" value="Genomic_DNA"/>
</dbReference>
<feature type="region of interest" description="Disordered" evidence="10">
    <location>
        <begin position="675"/>
        <end position="826"/>
    </location>
</feature>
<feature type="domain" description="KOW" evidence="11">
    <location>
        <begin position="240"/>
        <end position="267"/>
    </location>
</feature>
<dbReference type="GO" id="GO:0003735">
    <property type="term" value="F:structural constituent of ribosome"/>
    <property type="evidence" value="ECO:0007669"/>
    <property type="project" value="InterPro"/>
</dbReference>
<dbReference type="GO" id="GO:0006357">
    <property type="term" value="P:regulation of transcription by RNA polymerase II"/>
    <property type="evidence" value="ECO:0007669"/>
    <property type="project" value="InterPro"/>
</dbReference>
<comment type="function">
    <text evidence="7">The SPT4-SPT5 complex mediates both activation and inhibition of transcription elongation, and plays a role in pre-mRNA processing. This complex seems to be important for the stability of the RNA polymerase II elongation machinery on the chromatin template but not for the inherent ability of this machinery to translocate down the gene.</text>
</comment>
<dbReference type="CDD" id="cd06081">
    <property type="entry name" value="KOW_Spt5_1"/>
    <property type="match status" value="1"/>
</dbReference>
<accession>A0A9N8WCM0</accession>
<comment type="subcellular location">
    <subcellularLocation>
        <location evidence="1">Nucleus</location>
    </subcellularLocation>
</comment>
<dbReference type="PROSITE" id="PS01108">
    <property type="entry name" value="RIBOSOMAL_L24"/>
    <property type="match status" value="1"/>
</dbReference>
<dbReference type="InterPro" id="IPR005824">
    <property type="entry name" value="KOW"/>
</dbReference>
<dbReference type="Pfam" id="PF23037">
    <property type="entry name" value="KOWx_SPT5"/>
    <property type="match status" value="1"/>
</dbReference>
<dbReference type="OrthoDB" id="28901at2759"/>
<sequence>MSQSEYDYPEEGKDISGGEETKLKKRDYDTYVEEEAGEVENEEEEVEEDEEEDEEDEDEEDDDEYEEDGKKRKKRQFIAQDESEDAQDIDYMQSRHLELNRRRDEEEDFDPEALASELKSRHGRKRITRATGTDLPSFAQIPDVHQPNIWVLKCKPGKEKEIVCYFMKKSLENEYSQHPLEILSVSYRESLKGYIYVEAWQLAHVMRAVTNVNNLYGSTTKLVPLNERGQVFDVRKKQVDLIVGGWVRIKKGKFTGDLAQIKAVEESGDSCRVKLIKRPLKDDDGKMPGGKRKKTSYSSSEARRGYIERDIKITNLEMTSPSMDEISQFHAADNDEEVSKTLAETSLPAMVLRTDFEVGEEVETINSPKKSGIIERIEKNIVYFVGASGRQMEEQVTQLQKKFAVGDHVKVLNGKHRNVTGMVVSISGSIVTIVSDSTNENITVFSKDLRKATEVTRSNNAALSKYELYDLVKIDQVAVGVIVHVESGIFRILDQNEKLISLEASQILYKVDSKKQPVTDAKGNPLKTGDFVEEIDGDFREGSLLHLFKHFAFVKNRSGVENGGVFVTKFKSLLNKSTKSGTIAYDKLNPAIAAIMNQRLPPPPPPPTRNSSFGNRGRGRGHFGGGRGRRDDLIDKTVTIIHGPYKGYIGIVKETSDSTARVELHTNSKIINVEKSKLQMRDQNGGSRPVSLDYGGGSSNYGSPAFSGSTWRPDRSSQWSGSRTPAWNSTMSPNPLISDGSRTPAIHLNDGSRTPAIHMNDGSRTPSWDLGSRTPAWGTDGSETPAWDSGSKTPRWGDGSRTPAYSSDYPGSPATDSTTSFTAPTPAPDTPGFIAATPGVNTPSNYTAPTPVANSKARAIFSLNCDTLIEQKLYPL</sequence>
<dbReference type="InterPro" id="IPR005825">
    <property type="entry name" value="Ribosomal_uL24_CS"/>
</dbReference>
<dbReference type="InterPro" id="IPR036735">
    <property type="entry name" value="NGN_dom_sf"/>
</dbReference>
<dbReference type="GO" id="GO:0005840">
    <property type="term" value="C:ribosome"/>
    <property type="evidence" value="ECO:0007669"/>
    <property type="project" value="InterPro"/>
</dbReference>
<feature type="compositionally biased region" description="Basic and acidic residues" evidence="10">
    <location>
        <begin position="10"/>
        <end position="29"/>
    </location>
</feature>
<dbReference type="InterPro" id="IPR024945">
    <property type="entry name" value="Spt5_C_dom"/>
</dbReference>
<evidence type="ECO:0000256" key="9">
    <source>
        <dbReference type="ARBA" id="ARBA00031006"/>
    </source>
</evidence>
<dbReference type="InterPro" id="IPR039385">
    <property type="entry name" value="NGN_Euk"/>
</dbReference>
<dbReference type="GO" id="GO:0006412">
    <property type="term" value="P:translation"/>
    <property type="evidence" value="ECO:0007669"/>
    <property type="project" value="InterPro"/>
</dbReference>
<dbReference type="InterPro" id="IPR041977">
    <property type="entry name" value="KOW_Spt5_4"/>
</dbReference>
<dbReference type="PANTHER" id="PTHR11125">
    <property type="entry name" value="SUPPRESSOR OF TY 5"/>
    <property type="match status" value="1"/>
</dbReference>
<dbReference type="SUPFAM" id="SSF50104">
    <property type="entry name" value="Translation proteins SH3-like domain"/>
    <property type="match status" value="1"/>
</dbReference>
<evidence type="ECO:0000256" key="1">
    <source>
        <dbReference type="ARBA" id="ARBA00004123"/>
    </source>
</evidence>
<keyword evidence="14" id="KW-1185">Reference proteome</keyword>
<feature type="compositionally biased region" description="Basic and acidic residues" evidence="10">
    <location>
        <begin position="93"/>
        <end position="104"/>
    </location>
</feature>
<evidence type="ECO:0000256" key="5">
    <source>
        <dbReference type="ARBA" id="ARBA00023163"/>
    </source>
</evidence>
<dbReference type="CDD" id="cd09888">
    <property type="entry name" value="NGN_Euk"/>
    <property type="match status" value="1"/>
</dbReference>
<dbReference type="Pfam" id="PF23290">
    <property type="entry name" value="KOW5_SPT5"/>
    <property type="match status" value="1"/>
</dbReference>
<dbReference type="InterPro" id="IPR008991">
    <property type="entry name" value="Translation_prot_SH3-like_sf"/>
</dbReference>
<dbReference type="SMART" id="SM01104">
    <property type="entry name" value="CTD"/>
    <property type="match status" value="1"/>
</dbReference>
<dbReference type="InterPro" id="IPR039659">
    <property type="entry name" value="SPT5"/>
</dbReference>
<dbReference type="CDD" id="cd06085">
    <property type="entry name" value="KOW_Spt5_5"/>
    <property type="match status" value="1"/>
</dbReference>
<comment type="similarity">
    <text evidence="2">Belongs to the SPT5 family.</text>
</comment>
<dbReference type="PANTHER" id="PTHR11125:SF7">
    <property type="entry name" value="TRANSCRIPTION ELONGATION FACTOR SPT5"/>
    <property type="match status" value="1"/>
</dbReference>
<feature type="compositionally biased region" description="Polar residues" evidence="10">
    <location>
        <begin position="700"/>
        <end position="735"/>
    </location>
</feature>
<dbReference type="CDD" id="cd06083">
    <property type="entry name" value="KOW_Spt5_3"/>
    <property type="match status" value="1"/>
</dbReference>
<dbReference type="Gene3D" id="3.30.70.940">
    <property type="entry name" value="NusG, N-terminal domain"/>
    <property type="match status" value="1"/>
</dbReference>
<keyword evidence="5" id="KW-0804">Transcription</keyword>
<feature type="region of interest" description="Disordered" evidence="10">
    <location>
        <begin position="598"/>
        <end position="630"/>
    </location>
</feature>
<evidence type="ECO:0000256" key="10">
    <source>
        <dbReference type="SAM" id="MobiDB-lite"/>
    </source>
</evidence>
<dbReference type="GO" id="GO:0032784">
    <property type="term" value="P:regulation of DNA-templated transcription elongation"/>
    <property type="evidence" value="ECO:0007669"/>
    <property type="project" value="InterPro"/>
</dbReference>